<name>A0ABZ3CQQ9_9GAMM</name>
<dbReference type="EMBL" id="CP151919">
    <property type="protein sequence ID" value="XAD53472.1"/>
    <property type="molecule type" value="Genomic_DNA"/>
</dbReference>
<evidence type="ECO:0000313" key="6">
    <source>
        <dbReference type="Proteomes" id="UP001453229"/>
    </source>
</evidence>
<evidence type="ECO:0000259" key="4">
    <source>
        <dbReference type="Pfam" id="PF04586"/>
    </source>
</evidence>
<keyword evidence="3" id="KW-0378">Hydrolase</keyword>
<dbReference type="Pfam" id="PF04586">
    <property type="entry name" value="Peptidase_S78"/>
    <property type="match status" value="1"/>
</dbReference>
<dbReference type="NCBIfam" id="TIGR01543">
    <property type="entry name" value="proheadase_HK97"/>
    <property type="match status" value="1"/>
</dbReference>
<feature type="domain" description="Prohead serine protease" evidence="4">
    <location>
        <begin position="15"/>
        <end position="166"/>
    </location>
</feature>
<accession>A0ABZ3CQQ9</accession>
<dbReference type="RefSeq" id="WP_342594532.1">
    <property type="nucleotide sequence ID" value="NZ_CP151919.1"/>
</dbReference>
<evidence type="ECO:0000256" key="1">
    <source>
        <dbReference type="ARBA" id="ARBA00022612"/>
    </source>
</evidence>
<dbReference type="InterPro" id="IPR006433">
    <property type="entry name" value="Prohead_protease"/>
</dbReference>
<gene>
    <name evidence="5" type="ORF">AAGT95_16730</name>
</gene>
<proteinExistence type="predicted"/>
<organism evidence="5 6">
    <name type="scientific">Salinicola lusitanus</name>
    <dbReference type="NCBI Taxonomy" id="1949085"/>
    <lineage>
        <taxon>Bacteria</taxon>
        <taxon>Pseudomonadati</taxon>
        <taxon>Pseudomonadota</taxon>
        <taxon>Gammaproteobacteria</taxon>
        <taxon>Oceanospirillales</taxon>
        <taxon>Halomonadaceae</taxon>
        <taxon>Salinicola</taxon>
    </lineage>
</organism>
<dbReference type="GO" id="GO:0008233">
    <property type="term" value="F:peptidase activity"/>
    <property type="evidence" value="ECO:0007669"/>
    <property type="project" value="UniProtKB-KW"/>
</dbReference>
<evidence type="ECO:0000256" key="2">
    <source>
        <dbReference type="ARBA" id="ARBA00022670"/>
    </source>
</evidence>
<reference evidence="5 6" key="1">
    <citation type="submission" date="2024-04" db="EMBL/GenBank/DDBJ databases">
        <title>Salinicola lusitanus LLJ914,a marine bacterium isolated from the Okinawa Trough.</title>
        <authorList>
            <person name="Li J."/>
        </authorList>
    </citation>
    <scope>NUCLEOTIDE SEQUENCE [LARGE SCALE GENOMIC DNA]</scope>
    <source>
        <strain evidence="5 6">LLJ914</strain>
    </source>
</reference>
<dbReference type="GO" id="GO:0006508">
    <property type="term" value="P:proteolysis"/>
    <property type="evidence" value="ECO:0007669"/>
    <property type="project" value="UniProtKB-KW"/>
</dbReference>
<evidence type="ECO:0000313" key="5">
    <source>
        <dbReference type="EMBL" id="XAD53472.1"/>
    </source>
</evidence>
<keyword evidence="6" id="KW-1185">Reference proteome</keyword>
<dbReference type="InterPro" id="IPR054613">
    <property type="entry name" value="Peptidase_S78_dom"/>
</dbReference>
<sequence length="233" mass="25479">MKREKAALKIRDFNLSIKAVDEDGLFSGYGSVFGNVDSYGEVVERGAFGKSLRAIADSGRKVPVLWQHRQGEPIGIYTKLEEDDRGLYVEGRLLKDSVRQAAEAHALMVAGAVSGLSIGYYVIDDSFDESERVRRLKELELMEISLVTFPANDEARVEAVKFAIAHGTLPNLPDFERFLREAGFSKTQSAVIANRGLSHLLRSESGDTGNPDPAELKALGDALSGFKLPSFGD</sequence>
<evidence type="ECO:0000256" key="3">
    <source>
        <dbReference type="ARBA" id="ARBA00022801"/>
    </source>
</evidence>
<keyword evidence="2 5" id="KW-0645">Protease</keyword>
<dbReference type="Proteomes" id="UP001453229">
    <property type="component" value="Chromosome"/>
</dbReference>
<protein>
    <submittedName>
        <fullName evidence="5">HK97 family phage prohead protease</fullName>
    </submittedName>
</protein>
<dbReference type="SUPFAM" id="SSF50789">
    <property type="entry name" value="Herpes virus serine proteinase, assemblin"/>
    <property type="match status" value="1"/>
</dbReference>
<keyword evidence="1" id="KW-1188">Viral release from host cell</keyword>